<organism evidence="3 4">
    <name type="scientific">Clohesyomyces aquaticus</name>
    <dbReference type="NCBI Taxonomy" id="1231657"/>
    <lineage>
        <taxon>Eukaryota</taxon>
        <taxon>Fungi</taxon>
        <taxon>Dikarya</taxon>
        <taxon>Ascomycota</taxon>
        <taxon>Pezizomycotina</taxon>
        <taxon>Dothideomycetes</taxon>
        <taxon>Pleosporomycetidae</taxon>
        <taxon>Pleosporales</taxon>
        <taxon>Lindgomycetaceae</taxon>
        <taxon>Clohesyomyces</taxon>
    </lineage>
</organism>
<dbReference type="PANTHER" id="PTHR37471:SF1">
    <property type="entry name" value="AB HYDROLASE-1 DOMAIN-CONTAINING PROTEIN"/>
    <property type="match status" value="1"/>
</dbReference>
<evidence type="ECO:0000313" key="3">
    <source>
        <dbReference type="EMBL" id="ORY10734.1"/>
    </source>
</evidence>
<evidence type="ECO:0000256" key="1">
    <source>
        <dbReference type="SAM" id="Phobius"/>
    </source>
</evidence>
<dbReference type="OrthoDB" id="6431331at2759"/>
<dbReference type="InterPro" id="IPR000073">
    <property type="entry name" value="AB_hydrolase_1"/>
</dbReference>
<proteinExistence type="predicted"/>
<keyword evidence="1" id="KW-0812">Transmembrane</keyword>
<dbReference type="Gene3D" id="3.40.50.1820">
    <property type="entry name" value="alpha/beta hydrolase"/>
    <property type="match status" value="1"/>
</dbReference>
<keyword evidence="1" id="KW-0472">Membrane</keyword>
<feature type="transmembrane region" description="Helical" evidence="1">
    <location>
        <begin position="42"/>
        <end position="60"/>
    </location>
</feature>
<feature type="transmembrane region" description="Helical" evidence="1">
    <location>
        <begin position="179"/>
        <end position="198"/>
    </location>
</feature>
<sequence length="489" mass="56541">MIGTSVFDYVFIRSCIIFLHWIAPLSILYCAISLVYPLEYPGFKAVQIWAALETAFYFLVYHPRRIYLQRAATHPTLIGREDRRALFRRCNQHIPNAERYLSKWFMDAPSSEIKRENVEEWLRWAFLNTAEDNPADQEELEEYLGELERVLGRKIVPGRGTAACLRLTLDKVDMLHRSITWYLCVSVVDTLASAYMRYHSFHLYRTSIIRFPTVFPFRPLTFLARHRSPAETLTYWHRPHTSKTGLPILFIHGIGIGLYPYVNFLAELNPGGSDSDVGVIALEIMPVSFRITGKALQKEEMCKEIDRILKAHGWDRFVLVSHSYGSVVATHLLHTSHIAEKVASTLFIDPVTFLLHLPDVAYNFICRKPVQANEHQLFYFASRDMGVSHTLSRHFFWSENILWKEDLQGHNVTVSLSGRDLIVDTATVKAYLTSPDDAGKEMGKWEDGIWKGDDLNLLWFPKLDHAQVFDKKRTRQMLVDIVRGYCNVK</sequence>
<name>A0A1Y1ZKM1_9PLEO</name>
<feature type="transmembrane region" description="Helical" evidence="1">
    <location>
        <begin position="12"/>
        <end position="36"/>
    </location>
</feature>
<dbReference type="Proteomes" id="UP000193144">
    <property type="component" value="Unassembled WGS sequence"/>
</dbReference>
<dbReference type="SUPFAM" id="SSF53474">
    <property type="entry name" value="alpha/beta-Hydrolases"/>
    <property type="match status" value="1"/>
</dbReference>
<dbReference type="AlphaFoldDB" id="A0A1Y1ZKM1"/>
<gene>
    <name evidence="3" type="ORF">BCR34DRAFT_566311</name>
</gene>
<dbReference type="PANTHER" id="PTHR37471">
    <property type="entry name" value="UNNAMED PRODUCT"/>
    <property type="match status" value="1"/>
</dbReference>
<accession>A0A1Y1ZKM1</accession>
<dbReference type="Pfam" id="PF00561">
    <property type="entry name" value="Abhydrolase_1"/>
    <property type="match status" value="1"/>
</dbReference>
<reference evidence="3 4" key="1">
    <citation type="submission" date="2016-07" db="EMBL/GenBank/DDBJ databases">
        <title>Pervasive Adenine N6-methylation of Active Genes in Fungi.</title>
        <authorList>
            <consortium name="DOE Joint Genome Institute"/>
            <person name="Mondo S.J."/>
            <person name="Dannebaum R.O."/>
            <person name="Kuo R.C."/>
            <person name="Labutti K."/>
            <person name="Haridas S."/>
            <person name="Kuo A."/>
            <person name="Salamov A."/>
            <person name="Ahrendt S.R."/>
            <person name="Lipzen A."/>
            <person name="Sullivan W."/>
            <person name="Andreopoulos W.B."/>
            <person name="Clum A."/>
            <person name="Lindquist E."/>
            <person name="Daum C."/>
            <person name="Ramamoorthy G.K."/>
            <person name="Gryganskyi A."/>
            <person name="Culley D."/>
            <person name="Magnuson J.K."/>
            <person name="James T.Y."/>
            <person name="O'Malley M.A."/>
            <person name="Stajich J.E."/>
            <person name="Spatafora J.W."/>
            <person name="Visel A."/>
            <person name="Grigoriev I.V."/>
        </authorList>
    </citation>
    <scope>NUCLEOTIDE SEQUENCE [LARGE SCALE GENOMIC DNA]</scope>
    <source>
        <strain evidence="3 4">CBS 115471</strain>
    </source>
</reference>
<keyword evidence="1" id="KW-1133">Transmembrane helix</keyword>
<dbReference type="STRING" id="1231657.A0A1Y1ZKM1"/>
<keyword evidence="4" id="KW-1185">Reference proteome</keyword>
<feature type="domain" description="AB hydrolase-1" evidence="2">
    <location>
        <begin position="247"/>
        <end position="413"/>
    </location>
</feature>
<protein>
    <recommendedName>
        <fullName evidence="2">AB hydrolase-1 domain-containing protein</fullName>
    </recommendedName>
</protein>
<evidence type="ECO:0000313" key="4">
    <source>
        <dbReference type="Proteomes" id="UP000193144"/>
    </source>
</evidence>
<dbReference type="InterPro" id="IPR029058">
    <property type="entry name" value="AB_hydrolase_fold"/>
</dbReference>
<dbReference type="EMBL" id="MCFA01000069">
    <property type="protein sequence ID" value="ORY10734.1"/>
    <property type="molecule type" value="Genomic_DNA"/>
</dbReference>
<evidence type="ECO:0000259" key="2">
    <source>
        <dbReference type="Pfam" id="PF00561"/>
    </source>
</evidence>
<comment type="caution">
    <text evidence="3">The sequence shown here is derived from an EMBL/GenBank/DDBJ whole genome shotgun (WGS) entry which is preliminary data.</text>
</comment>